<proteinExistence type="inferred from homology"/>
<keyword evidence="3" id="KW-0175">Coiled coil</keyword>
<feature type="region of interest" description="Disordered" evidence="4">
    <location>
        <begin position="396"/>
        <end position="457"/>
    </location>
</feature>
<dbReference type="PANTHER" id="PTHR21737">
    <property type="entry name" value="POLYGLUTAMINE BINDING PROTEIN 1/MARVEL MEMBRANE-ASSOCIATING DOMAIN CONTAINING 3"/>
    <property type="match status" value="1"/>
</dbReference>
<evidence type="ECO:0000256" key="1">
    <source>
        <dbReference type="ARBA" id="ARBA00006895"/>
    </source>
</evidence>
<dbReference type="PANTHER" id="PTHR21737:SF4">
    <property type="entry name" value="SPLICING FACTOR CACTIN"/>
    <property type="match status" value="1"/>
</dbReference>
<dbReference type="GO" id="GO:0005737">
    <property type="term" value="C:cytoplasm"/>
    <property type="evidence" value="ECO:0007669"/>
    <property type="project" value="TreeGrafter"/>
</dbReference>
<feature type="domain" description="Splicing factor Cactin C-terminal" evidence="5">
    <location>
        <begin position="525"/>
        <end position="649"/>
    </location>
</feature>
<dbReference type="InterPro" id="IPR019134">
    <property type="entry name" value="Cactin_C"/>
</dbReference>
<evidence type="ECO:0000313" key="7">
    <source>
        <dbReference type="EMBL" id="WVZ05449.1"/>
    </source>
</evidence>
<dbReference type="EMBL" id="CP144695">
    <property type="protein sequence ID" value="WVZ05449.1"/>
    <property type="molecule type" value="Genomic_DNA"/>
</dbReference>
<feature type="coiled-coil region" evidence="3">
    <location>
        <begin position="137"/>
        <end position="185"/>
    </location>
</feature>
<organism evidence="7 8">
    <name type="scientific">Vigna mungo</name>
    <name type="common">Black gram</name>
    <name type="synonym">Phaseolus mungo</name>
    <dbReference type="NCBI Taxonomy" id="3915"/>
    <lineage>
        <taxon>Eukaryota</taxon>
        <taxon>Viridiplantae</taxon>
        <taxon>Streptophyta</taxon>
        <taxon>Embryophyta</taxon>
        <taxon>Tracheophyta</taxon>
        <taxon>Spermatophyta</taxon>
        <taxon>Magnoliopsida</taxon>
        <taxon>eudicotyledons</taxon>
        <taxon>Gunneridae</taxon>
        <taxon>Pentapetalae</taxon>
        <taxon>rosids</taxon>
        <taxon>fabids</taxon>
        <taxon>Fabales</taxon>
        <taxon>Fabaceae</taxon>
        <taxon>Papilionoideae</taxon>
        <taxon>50 kb inversion clade</taxon>
        <taxon>NPAAA clade</taxon>
        <taxon>indigoferoid/millettioid clade</taxon>
        <taxon>Phaseoleae</taxon>
        <taxon>Vigna</taxon>
    </lineage>
</organism>
<comment type="similarity">
    <text evidence="1">Belongs to the CACTIN family.</text>
</comment>
<reference evidence="7 8" key="1">
    <citation type="journal article" date="2023" name="Life. Sci Alliance">
        <title>Evolutionary insights into 3D genome organization and epigenetic landscape of Vigna mungo.</title>
        <authorList>
            <person name="Junaid A."/>
            <person name="Singh B."/>
            <person name="Bhatia S."/>
        </authorList>
    </citation>
    <scope>NUCLEOTIDE SEQUENCE [LARGE SCALE GENOMIC DNA]</scope>
    <source>
        <strain evidence="7">Urdbean</strain>
    </source>
</reference>
<feature type="domain" description="Splicing factor cactin central" evidence="6">
    <location>
        <begin position="177"/>
        <end position="374"/>
    </location>
</feature>
<dbReference type="AlphaFoldDB" id="A0AAQ3RUY3"/>
<dbReference type="GO" id="GO:0045292">
    <property type="term" value="P:mRNA cis splicing, via spliceosome"/>
    <property type="evidence" value="ECO:0007669"/>
    <property type="project" value="TreeGrafter"/>
</dbReference>
<evidence type="ECO:0000259" key="5">
    <source>
        <dbReference type="Pfam" id="PF09732"/>
    </source>
</evidence>
<dbReference type="SMART" id="SM01050">
    <property type="entry name" value="CactinC_cactus"/>
    <property type="match status" value="1"/>
</dbReference>
<feature type="region of interest" description="Disordered" evidence="4">
    <location>
        <begin position="1"/>
        <end position="60"/>
    </location>
</feature>
<evidence type="ECO:0000256" key="4">
    <source>
        <dbReference type="SAM" id="MobiDB-lite"/>
    </source>
</evidence>
<gene>
    <name evidence="7" type="ORF">V8G54_018795</name>
</gene>
<sequence>MGRSSGRDRRRRRSDESESESPSDSDSDRRHRSSSRGSRRDSDGDRKKKKKSSMNITEEEIAQYMTKRAQSKAMKVAKKLKTSTVSGYSNDSNPFGDSNLNEKFVWRKKIERDVSQGVSIDTFSVKAEKKRQIERMLNVLTSMITILQAEIEKVKKRREERALEKARHEEEMALLARERARAEFQDWEKKEEEFHFDQSKVRSEIRLREGRARPIDVLTKHLNGSDDLDIEINEPYMVFKGLTVNEMNELRDDIKMHLDLDRATPTHVEYWEALLLVCDWELAEVRKKDAFDRARVRGEEPPAELLAEERGLHSSVEPDVKRLLQGKTRAELEALQVHIESEMRSGTAKVVEYWEAILKHLHIYKAKACLKEIHAKLLRKHLQSLERPLEDEDKLEDANVMIPDEEEDIEDDIKVRSLDESFSPEPIRGEQDEDEAGSFSPQLLHGDESEEAIDPEEDRAMLERNRKAVLEEQQRRVQEAMISKPAPSEDNFEMKALKAMGDMEDGDAVFGSGAEVSLDSQVYWWHDKYRPRKPKYFNRVHTGYEWNKYNQTHYDHDNPPPKIVQGYKFNIFYPDLVDKTKAPTYTIEKDGSNGETCIIRFHAGPPYEDIAFRIVNKEWEYSHKKGFKCTFERGILHVYFNFKRHRYRR</sequence>
<feature type="compositionally biased region" description="Acidic residues" evidence="4">
    <location>
        <begin position="448"/>
        <end position="457"/>
    </location>
</feature>
<evidence type="ECO:0000313" key="8">
    <source>
        <dbReference type="Proteomes" id="UP001374535"/>
    </source>
</evidence>
<evidence type="ECO:0000256" key="2">
    <source>
        <dbReference type="ARBA" id="ARBA00034534"/>
    </source>
</evidence>
<dbReference type="Pfam" id="PF09732">
    <property type="entry name" value="CactinC_cactus"/>
    <property type="match status" value="1"/>
</dbReference>
<accession>A0AAQ3RUY3</accession>
<dbReference type="GO" id="GO:0005681">
    <property type="term" value="C:spliceosomal complex"/>
    <property type="evidence" value="ECO:0007669"/>
    <property type="project" value="TreeGrafter"/>
</dbReference>
<evidence type="ECO:0000259" key="6">
    <source>
        <dbReference type="Pfam" id="PF10312"/>
    </source>
</evidence>
<protein>
    <recommendedName>
        <fullName evidence="2">Splicing factor Cactin</fullName>
    </recommendedName>
</protein>
<evidence type="ECO:0000256" key="3">
    <source>
        <dbReference type="SAM" id="Coils"/>
    </source>
</evidence>
<name>A0AAQ3RUY3_VIGMU</name>
<keyword evidence="8" id="KW-1185">Reference proteome</keyword>
<dbReference type="Proteomes" id="UP001374535">
    <property type="component" value="Chromosome 6"/>
</dbReference>
<dbReference type="InterPro" id="IPR018816">
    <property type="entry name" value="Cactin_central"/>
</dbReference>
<dbReference type="Pfam" id="PF10312">
    <property type="entry name" value="Cactin_mid"/>
    <property type="match status" value="1"/>
</dbReference>